<keyword evidence="1" id="KW-0540">Nuclease</keyword>
<keyword evidence="3 4" id="KW-0378">Hydrolase</keyword>
<evidence type="ECO:0000256" key="2">
    <source>
        <dbReference type="ARBA" id="ARBA00022723"/>
    </source>
</evidence>
<dbReference type="PANTHER" id="PTHR10060:SF15">
    <property type="entry name" value="DEOXYRIBONUCLEASE TATDN1"/>
    <property type="match status" value="1"/>
</dbReference>
<proteinExistence type="predicted"/>
<reference evidence="5" key="1">
    <citation type="journal article" date="2019" name="Int. J. Syst. Evol. Microbiol.">
        <title>The Global Catalogue of Microorganisms (GCM) 10K type strain sequencing project: providing services to taxonomists for standard genome sequencing and annotation.</title>
        <authorList>
            <consortium name="The Broad Institute Genomics Platform"/>
            <consortium name="The Broad Institute Genome Sequencing Center for Infectious Disease"/>
            <person name="Wu L."/>
            <person name="Ma J."/>
        </authorList>
    </citation>
    <scope>NUCLEOTIDE SEQUENCE [LARGE SCALE GENOMIC DNA]</scope>
    <source>
        <strain evidence="5">JCM 17337</strain>
    </source>
</reference>
<dbReference type="PANTHER" id="PTHR10060">
    <property type="entry name" value="TATD FAMILY DEOXYRIBONUCLEASE"/>
    <property type="match status" value="1"/>
</dbReference>
<evidence type="ECO:0000313" key="5">
    <source>
        <dbReference type="Proteomes" id="UP001500748"/>
    </source>
</evidence>
<dbReference type="SUPFAM" id="SSF51556">
    <property type="entry name" value="Metallo-dependent hydrolases"/>
    <property type="match status" value="1"/>
</dbReference>
<dbReference type="PIRSF" id="PIRSF005902">
    <property type="entry name" value="DNase_TatD"/>
    <property type="match status" value="1"/>
</dbReference>
<dbReference type="InterPro" id="IPR001130">
    <property type="entry name" value="TatD-like"/>
</dbReference>
<dbReference type="Gene3D" id="3.20.20.140">
    <property type="entry name" value="Metal-dependent hydrolases"/>
    <property type="match status" value="1"/>
</dbReference>
<keyword evidence="2" id="KW-0479">Metal-binding</keyword>
<evidence type="ECO:0000256" key="3">
    <source>
        <dbReference type="ARBA" id="ARBA00022801"/>
    </source>
</evidence>
<comment type="caution">
    <text evidence="4">The sequence shown here is derived from an EMBL/GenBank/DDBJ whole genome shotgun (WGS) entry which is preliminary data.</text>
</comment>
<protein>
    <submittedName>
        <fullName evidence="4">TatD family hydrolase</fullName>
    </submittedName>
</protein>
<organism evidence="4 5">
    <name type="scientific">Flavobacterium ginsengiterrae</name>
    <dbReference type="NCBI Taxonomy" id="871695"/>
    <lineage>
        <taxon>Bacteria</taxon>
        <taxon>Pseudomonadati</taxon>
        <taxon>Bacteroidota</taxon>
        <taxon>Flavobacteriia</taxon>
        <taxon>Flavobacteriales</taxon>
        <taxon>Flavobacteriaceae</taxon>
        <taxon>Flavobacterium</taxon>
    </lineage>
</organism>
<dbReference type="InterPro" id="IPR032466">
    <property type="entry name" value="Metal_Hydrolase"/>
</dbReference>
<dbReference type="CDD" id="cd01310">
    <property type="entry name" value="TatD_DNAse"/>
    <property type="match status" value="1"/>
</dbReference>
<dbReference type="Proteomes" id="UP001500748">
    <property type="component" value="Unassembled WGS sequence"/>
</dbReference>
<dbReference type="GO" id="GO:0016787">
    <property type="term" value="F:hydrolase activity"/>
    <property type="evidence" value="ECO:0007669"/>
    <property type="project" value="UniProtKB-KW"/>
</dbReference>
<evidence type="ECO:0000256" key="1">
    <source>
        <dbReference type="ARBA" id="ARBA00022722"/>
    </source>
</evidence>
<evidence type="ECO:0000313" key="4">
    <source>
        <dbReference type="EMBL" id="GAA3776996.1"/>
    </source>
</evidence>
<dbReference type="InterPro" id="IPR050891">
    <property type="entry name" value="TatD-type_Hydrolase"/>
</dbReference>
<name>A0ABP7GVS5_9FLAO</name>
<gene>
    <name evidence="4" type="ORF">GCM10022423_35420</name>
</gene>
<dbReference type="EMBL" id="BAABDU010000006">
    <property type="protein sequence ID" value="GAA3776996.1"/>
    <property type="molecule type" value="Genomic_DNA"/>
</dbReference>
<sequence>MAKTLCLSALVAKQKKITVPRGKKLRSLASKNLSNFKKMTYIDIGINLTNKQFQNDIDDVVQDAVDADVTQMILTGTSVRNSEESAKMARQYPGVLYATAGIHPHDAKSYDNQSISRLRKLLELKHVVSVGECGLDFDRDFSPRNKQEECYRAQLQLAIEVQKPLFLHERDAFSSFMNITKDYLPKLPKAVVHCFTGTLSEAKTYLDNGFYLGFTGAISDSKRFAHLKEVIQYVPLDKMMIETDAPFMLPKNVPNSLLKKYHERRCEPAFLPYVAGTIAQFKGIALDKVAEETTRNAKRFFGI</sequence>
<accession>A0ABP7GVS5</accession>
<keyword evidence="5" id="KW-1185">Reference proteome</keyword>
<dbReference type="Pfam" id="PF01026">
    <property type="entry name" value="TatD_DNase"/>
    <property type="match status" value="1"/>
</dbReference>